<dbReference type="EMBL" id="ADGK01000294">
    <property type="protein sequence ID" value="EFE21160.1"/>
    <property type="molecule type" value="Genomic_DNA"/>
</dbReference>
<dbReference type="HOGENOM" id="CLU_3215550_0_0_6"/>
<evidence type="ECO:0000313" key="1">
    <source>
        <dbReference type="EMBL" id="EFE21160.1"/>
    </source>
</evidence>
<dbReference type="Proteomes" id="UP000003692">
    <property type="component" value="Unassembled WGS sequence"/>
</dbReference>
<sequence>MQLSRQYHIYDQIIIYLFDDIANHSWDNIKIFYIIRYVYRVTNK</sequence>
<protein>
    <submittedName>
        <fullName evidence="1">Uncharacterized protein</fullName>
    </submittedName>
</protein>
<organism evidence="1 2">
    <name type="scientific">Edwardsiella tarda ATCC 23685</name>
    <dbReference type="NCBI Taxonomy" id="500638"/>
    <lineage>
        <taxon>Bacteria</taxon>
        <taxon>Pseudomonadati</taxon>
        <taxon>Pseudomonadota</taxon>
        <taxon>Gammaproteobacteria</taxon>
        <taxon>Enterobacterales</taxon>
        <taxon>Hafniaceae</taxon>
        <taxon>Edwardsiella</taxon>
    </lineage>
</organism>
<comment type="caution">
    <text evidence="1">The sequence shown here is derived from an EMBL/GenBank/DDBJ whole genome shotgun (WGS) entry which is preliminary data.</text>
</comment>
<name>D4FAX9_EDWTA</name>
<reference evidence="1 2" key="1">
    <citation type="submission" date="2010-02" db="EMBL/GenBank/DDBJ databases">
        <authorList>
            <person name="Weinstock G."/>
            <person name="Sodergren E."/>
            <person name="Clifton S."/>
            <person name="Fulton L."/>
            <person name="Fulton B."/>
            <person name="Courtney L."/>
            <person name="Fronick C."/>
            <person name="Harrison M."/>
            <person name="Strong C."/>
            <person name="Farmer C."/>
            <person name="Delahaunty K."/>
            <person name="Markovic C."/>
            <person name="Hall O."/>
            <person name="Minx P."/>
            <person name="Tomlinson C."/>
            <person name="Mitreva M."/>
            <person name="Nelson J."/>
            <person name="Hou S."/>
            <person name="Wollam A."/>
            <person name="Pepin K.H."/>
            <person name="Johnson M."/>
            <person name="Bhonagiri V."/>
            <person name="Zhang X."/>
            <person name="Suruliraj S."/>
            <person name="Warren W."/>
            <person name="Chinwalla A."/>
            <person name="Mardis E.R."/>
            <person name="Wilson R.K."/>
        </authorList>
    </citation>
    <scope>NUCLEOTIDE SEQUENCE [LARGE SCALE GENOMIC DNA]</scope>
    <source>
        <strain evidence="1 2">ATCC 23685</strain>
    </source>
</reference>
<evidence type="ECO:0000313" key="2">
    <source>
        <dbReference type="Proteomes" id="UP000003692"/>
    </source>
</evidence>
<gene>
    <name evidence="1" type="ORF">EDWATA_03950</name>
</gene>
<accession>D4FAX9</accession>
<proteinExistence type="predicted"/>
<dbReference type="AlphaFoldDB" id="D4FAX9"/>